<dbReference type="Proteomes" id="UP000070344">
    <property type="component" value="Unassembled WGS sequence"/>
</dbReference>
<evidence type="ECO:0000256" key="1">
    <source>
        <dbReference type="SAM" id="Phobius"/>
    </source>
</evidence>
<keyword evidence="1" id="KW-1133">Transmembrane helix</keyword>
<reference evidence="2 3" key="1">
    <citation type="journal article" date="2016" name="Sci. Rep.">
        <title>Metabolic traits of an uncultured archaeal lineage -MSBL1- from brine pools of the Red Sea.</title>
        <authorList>
            <person name="Mwirichia R."/>
            <person name="Alam I."/>
            <person name="Rashid M."/>
            <person name="Vinu M."/>
            <person name="Ba-Alawi W."/>
            <person name="Anthony Kamau A."/>
            <person name="Kamanda Ngugi D."/>
            <person name="Goker M."/>
            <person name="Klenk H.P."/>
            <person name="Bajic V."/>
            <person name="Stingl U."/>
        </authorList>
    </citation>
    <scope>NUCLEOTIDE SEQUENCE [LARGE SCALE GENOMIC DNA]</scope>
    <source>
        <strain evidence="2">SCGC-AAA259O05</strain>
    </source>
</reference>
<evidence type="ECO:0000313" key="3">
    <source>
        <dbReference type="Proteomes" id="UP000070344"/>
    </source>
</evidence>
<feature type="transmembrane region" description="Helical" evidence="1">
    <location>
        <begin position="180"/>
        <end position="196"/>
    </location>
</feature>
<feature type="transmembrane region" description="Helical" evidence="1">
    <location>
        <begin position="203"/>
        <end position="222"/>
    </location>
</feature>
<feature type="transmembrane region" description="Helical" evidence="1">
    <location>
        <begin position="355"/>
        <end position="376"/>
    </location>
</feature>
<organism evidence="2 3">
    <name type="scientific">candidate division MSBL1 archaeon SCGC-AAA259O05</name>
    <dbReference type="NCBI Taxonomy" id="1698271"/>
    <lineage>
        <taxon>Archaea</taxon>
        <taxon>Methanobacteriati</taxon>
        <taxon>Methanobacteriota</taxon>
        <taxon>candidate division MSBL1</taxon>
    </lineage>
</organism>
<name>A0A133V3Y6_9EURY</name>
<evidence type="ECO:0000313" key="2">
    <source>
        <dbReference type="EMBL" id="KXB01141.1"/>
    </source>
</evidence>
<accession>A0A133V3Y6</accession>
<feature type="transmembrane region" description="Helical" evidence="1">
    <location>
        <begin position="296"/>
        <end position="316"/>
    </location>
</feature>
<protein>
    <recommendedName>
        <fullName evidence="4">Glycosyltransferase RgtA/B/C/D-like domain-containing protein</fullName>
    </recommendedName>
</protein>
<feature type="transmembrane region" description="Helical" evidence="1">
    <location>
        <begin position="110"/>
        <end position="127"/>
    </location>
</feature>
<keyword evidence="1" id="KW-0472">Membrane</keyword>
<feature type="transmembrane region" description="Helical" evidence="1">
    <location>
        <begin position="262"/>
        <end position="284"/>
    </location>
</feature>
<feature type="transmembrane region" description="Helical" evidence="1">
    <location>
        <begin position="323"/>
        <end position="343"/>
    </location>
</feature>
<evidence type="ECO:0008006" key="4">
    <source>
        <dbReference type="Google" id="ProtNLM"/>
    </source>
</evidence>
<keyword evidence="1" id="KW-0812">Transmembrane</keyword>
<keyword evidence="3" id="KW-1185">Reference proteome</keyword>
<sequence length="527" mass="57380">MKKSHVLVLILAAAGIRLAPALWTGMPYSTDAWPLISNVEVLLEHSPVSLSSDLFGGYNNFWPGSQIFGTMLSELTSLSPRTSLAIGVPLSSSFAVVIFYAIAEKLTENTKIAFLSALLMAVAFPLVHFRASVTKETFSVALFMFLLLLYLKGGKKSLLLSVPVSVALVASHHFTSLIALTVLGVASALFVLKGFLGSGDVRAARFAVPAVLGSSFTVYYLSFAHEAAFFLPSLPHWVSAGGYLLVGLAAALYLSSGKRRSVTALIALLIGVYGVAVAATQVHLAQGAPVLTPDLLFYSSFLLLAPPAGVAGYWKLQENGNSVFSLAWIVSISAIILYALFGGSQGAFPVGGYVMAYRGLYFFVPPLCLFLGAGLMKIYRSERSLSKPLAVGLLGAFVVAGLSAYYVSLTESGRMLGYQALNTKGEFEASEWVSDRNLEGIAGDQKALYLLTLYRGENVNLRKGYEYLWGRTEKQPKVLYIHDQMYRHGYLLGLYGRKLPEKWGERTREMNLTYYNDYVKVFKRSSE</sequence>
<proteinExistence type="predicted"/>
<feature type="transmembrane region" description="Helical" evidence="1">
    <location>
        <begin position="234"/>
        <end position="255"/>
    </location>
</feature>
<feature type="transmembrane region" description="Helical" evidence="1">
    <location>
        <begin position="84"/>
        <end position="103"/>
    </location>
</feature>
<feature type="transmembrane region" description="Helical" evidence="1">
    <location>
        <begin position="388"/>
        <end position="407"/>
    </location>
</feature>
<dbReference type="EMBL" id="LHXV01000024">
    <property type="protein sequence ID" value="KXB01141.1"/>
    <property type="molecule type" value="Genomic_DNA"/>
</dbReference>
<comment type="caution">
    <text evidence="2">The sequence shown here is derived from an EMBL/GenBank/DDBJ whole genome shotgun (WGS) entry which is preliminary data.</text>
</comment>
<dbReference type="AlphaFoldDB" id="A0A133V3Y6"/>
<gene>
    <name evidence="2" type="ORF">AKJ41_02555</name>
</gene>